<dbReference type="PANTHER" id="PTHR45228:SF8">
    <property type="entry name" value="TWO-COMPONENT RESPONSE REGULATOR-RELATED"/>
    <property type="match status" value="1"/>
</dbReference>
<dbReference type="InterPro" id="IPR052020">
    <property type="entry name" value="Cyclic_di-GMP/3'3'-cGAMP_PDE"/>
</dbReference>
<keyword evidence="2" id="KW-0175">Coiled coil</keyword>
<dbReference type="Proteomes" id="UP000634667">
    <property type="component" value="Unassembled WGS sequence"/>
</dbReference>
<dbReference type="SUPFAM" id="SSF52172">
    <property type="entry name" value="CheY-like"/>
    <property type="match status" value="1"/>
</dbReference>
<name>A0ABQ2WHM4_9ALTE</name>
<dbReference type="InterPro" id="IPR011006">
    <property type="entry name" value="CheY-like_superfamily"/>
</dbReference>
<dbReference type="SMART" id="SM00448">
    <property type="entry name" value="REC"/>
    <property type="match status" value="1"/>
</dbReference>
<sequence>MTVTENHPTLLCVDDEISILKALTRVFAAKPVRLLQANSGKAALAILQQESVHLIISDMRMPEMTGAELLAQAAVMQPDAYRILMTGYADLSSTISAINIGKIHRYVQKPWDNQELLDIVDEGIKYFLLVRNNKLLTQKISRQNKELKTLNHNLEEIVQQRTQQLKKLLRQLKANLETLDKDHKALLEVLYNIISINPQLSGEFALNVANTCRSLARTLELSREQQQRCYQAGLFSELGKVSLPPNLLQSPFYKLDNHERQLYLLHPQQAEDILHPAGHLLPVAEIIAQQFERFNGSGVPSQRIGTDIILGARILAVARDYWGHLLQRLQPQKYSQHEALDTIKRLQGTHYDPDVVMALSKLVSRNALTKAASQQQFIPISQLQPGMVLKQNLYNARQMLLLPKGHSITESSLQKLTQYQRKHNEQLQIVITGLAGSALDEEE</sequence>
<dbReference type="EMBL" id="BMYR01000004">
    <property type="protein sequence ID" value="GGW56931.1"/>
    <property type="molecule type" value="Genomic_DNA"/>
</dbReference>
<dbReference type="PANTHER" id="PTHR45228">
    <property type="entry name" value="CYCLIC DI-GMP PHOSPHODIESTERASE TM_0186-RELATED"/>
    <property type="match status" value="1"/>
</dbReference>
<dbReference type="Gene3D" id="3.40.50.2300">
    <property type="match status" value="1"/>
</dbReference>
<dbReference type="InterPro" id="IPR037522">
    <property type="entry name" value="HD_GYP_dom"/>
</dbReference>
<evidence type="ECO:0000259" key="4">
    <source>
        <dbReference type="PROSITE" id="PS51832"/>
    </source>
</evidence>
<dbReference type="CDD" id="cd17569">
    <property type="entry name" value="REC_HupR-like"/>
    <property type="match status" value="1"/>
</dbReference>
<comment type="caution">
    <text evidence="5">The sequence shown here is derived from an EMBL/GenBank/DDBJ whole genome shotgun (WGS) entry which is preliminary data.</text>
</comment>
<accession>A0ABQ2WHM4</accession>
<proteinExistence type="predicted"/>
<dbReference type="PROSITE" id="PS50110">
    <property type="entry name" value="RESPONSE_REGULATORY"/>
    <property type="match status" value="1"/>
</dbReference>
<feature type="coiled-coil region" evidence="2">
    <location>
        <begin position="133"/>
        <end position="189"/>
    </location>
</feature>
<evidence type="ECO:0000313" key="6">
    <source>
        <dbReference type="Proteomes" id="UP000634667"/>
    </source>
</evidence>
<keyword evidence="1" id="KW-0597">Phosphoprotein</keyword>
<dbReference type="CDD" id="cd00077">
    <property type="entry name" value="HDc"/>
    <property type="match status" value="1"/>
</dbReference>
<dbReference type="Pfam" id="PF13487">
    <property type="entry name" value="HD_5"/>
    <property type="match status" value="1"/>
</dbReference>
<feature type="domain" description="Response regulatory" evidence="3">
    <location>
        <begin position="9"/>
        <end position="124"/>
    </location>
</feature>
<evidence type="ECO:0000256" key="1">
    <source>
        <dbReference type="PROSITE-ProRule" id="PRU00169"/>
    </source>
</evidence>
<dbReference type="InterPro" id="IPR001789">
    <property type="entry name" value="Sig_transdc_resp-reg_receiver"/>
</dbReference>
<reference evidence="6" key="1">
    <citation type="journal article" date="2019" name="Int. J. Syst. Evol. Microbiol.">
        <title>The Global Catalogue of Microorganisms (GCM) 10K type strain sequencing project: providing services to taxonomists for standard genome sequencing and annotation.</title>
        <authorList>
            <consortium name="The Broad Institute Genomics Platform"/>
            <consortium name="The Broad Institute Genome Sequencing Center for Infectious Disease"/>
            <person name="Wu L."/>
            <person name="Ma J."/>
        </authorList>
    </citation>
    <scope>NUCLEOTIDE SEQUENCE [LARGE SCALE GENOMIC DNA]</scope>
    <source>
        <strain evidence="6">KCTC 23723</strain>
    </source>
</reference>
<dbReference type="Pfam" id="PF00072">
    <property type="entry name" value="Response_reg"/>
    <property type="match status" value="1"/>
</dbReference>
<dbReference type="RefSeq" id="WP_189481356.1">
    <property type="nucleotide sequence ID" value="NZ_BMYR01000004.1"/>
</dbReference>
<gene>
    <name evidence="5" type="ORF">GCM10008111_11140</name>
</gene>
<protein>
    <submittedName>
        <fullName evidence="5">Two-component system response regulator</fullName>
    </submittedName>
</protein>
<evidence type="ECO:0000256" key="2">
    <source>
        <dbReference type="SAM" id="Coils"/>
    </source>
</evidence>
<dbReference type="Gene3D" id="1.10.3210.10">
    <property type="entry name" value="Hypothetical protein af1432"/>
    <property type="match status" value="1"/>
</dbReference>
<dbReference type="InterPro" id="IPR003607">
    <property type="entry name" value="HD/PDEase_dom"/>
</dbReference>
<evidence type="ECO:0000313" key="5">
    <source>
        <dbReference type="EMBL" id="GGW56931.1"/>
    </source>
</evidence>
<evidence type="ECO:0000259" key="3">
    <source>
        <dbReference type="PROSITE" id="PS50110"/>
    </source>
</evidence>
<feature type="modified residue" description="4-aspartylphosphate" evidence="1">
    <location>
        <position position="58"/>
    </location>
</feature>
<keyword evidence="6" id="KW-1185">Reference proteome</keyword>
<dbReference type="SUPFAM" id="SSF109604">
    <property type="entry name" value="HD-domain/PDEase-like"/>
    <property type="match status" value="1"/>
</dbReference>
<organism evidence="5 6">
    <name type="scientific">Alishewanella tabrizica</name>
    <dbReference type="NCBI Taxonomy" id="671278"/>
    <lineage>
        <taxon>Bacteria</taxon>
        <taxon>Pseudomonadati</taxon>
        <taxon>Pseudomonadota</taxon>
        <taxon>Gammaproteobacteria</taxon>
        <taxon>Alteromonadales</taxon>
        <taxon>Alteromonadaceae</taxon>
        <taxon>Alishewanella</taxon>
    </lineage>
</organism>
<feature type="domain" description="HD-GYP" evidence="4">
    <location>
        <begin position="179"/>
        <end position="375"/>
    </location>
</feature>
<dbReference type="PROSITE" id="PS51832">
    <property type="entry name" value="HD_GYP"/>
    <property type="match status" value="1"/>
</dbReference>